<dbReference type="AlphaFoldDB" id="A0A183MLW2"/>
<dbReference type="EMBL" id="UZAI01017274">
    <property type="protein sequence ID" value="VDP22785.1"/>
    <property type="molecule type" value="Genomic_DNA"/>
</dbReference>
<feature type="region of interest" description="Disordered" evidence="1">
    <location>
        <begin position="8"/>
        <end position="59"/>
    </location>
</feature>
<dbReference type="Proteomes" id="UP000277204">
    <property type="component" value="Unassembled WGS sequence"/>
</dbReference>
<evidence type="ECO:0000313" key="3">
    <source>
        <dbReference type="Proteomes" id="UP000277204"/>
    </source>
</evidence>
<evidence type="ECO:0000256" key="1">
    <source>
        <dbReference type="SAM" id="MobiDB-lite"/>
    </source>
</evidence>
<keyword evidence="3" id="KW-1185">Reference proteome</keyword>
<evidence type="ECO:0000313" key="2">
    <source>
        <dbReference type="EMBL" id="VDP22785.1"/>
    </source>
</evidence>
<gene>
    <name evidence="2" type="ORF">SMRZ_LOCUS17037</name>
</gene>
<accession>A0A183MLW2</accession>
<protein>
    <submittedName>
        <fullName evidence="2">Uncharacterized protein</fullName>
    </submittedName>
</protein>
<organism evidence="2 3">
    <name type="scientific">Schistosoma margrebowiei</name>
    <dbReference type="NCBI Taxonomy" id="48269"/>
    <lineage>
        <taxon>Eukaryota</taxon>
        <taxon>Metazoa</taxon>
        <taxon>Spiralia</taxon>
        <taxon>Lophotrochozoa</taxon>
        <taxon>Platyhelminthes</taxon>
        <taxon>Trematoda</taxon>
        <taxon>Digenea</taxon>
        <taxon>Strigeidida</taxon>
        <taxon>Schistosomatoidea</taxon>
        <taxon>Schistosomatidae</taxon>
        <taxon>Schistosoma</taxon>
    </lineage>
</organism>
<feature type="compositionally biased region" description="Low complexity" evidence="1">
    <location>
        <begin position="9"/>
        <end position="59"/>
    </location>
</feature>
<reference evidence="2 3" key="1">
    <citation type="submission" date="2018-11" db="EMBL/GenBank/DDBJ databases">
        <authorList>
            <consortium name="Pathogen Informatics"/>
        </authorList>
    </citation>
    <scope>NUCLEOTIDE SEQUENCE [LARGE SCALE GENOMIC DNA]</scope>
    <source>
        <strain evidence="2 3">Zambia</strain>
    </source>
</reference>
<sequence length="120" mass="13373">MFHIINIISNNNGNNNSNNNSNDNSDNSNNNSNDNSNNNSNSNNSNNNNSNNNNSNNNSSNTNNGNIFLSSLGSCAGKIIYLCFRISIKINESKFNMKGKHTDIHLLFFKKFLFELMESS</sequence>
<name>A0A183MLW2_9TREM</name>
<proteinExistence type="predicted"/>